<dbReference type="Gene3D" id="3.40.50.300">
    <property type="entry name" value="P-loop containing nucleotide triphosphate hydrolases"/>
    <property type="match status" value="2"/>
</dbReference>
<gene>
    <name evidence="11" type="primary">Dyak\GE20271</name>
    <name evidence="11" type="synonym">dyak_GLEANR_4113</name>
    <name evidence="11" type="synonym">GE20271</name>
    <name evidence="11" type="ORF">Dyak_GE20271</name>
</gene>
<keyword evidence="12" id="KW-1185">Reference proteome</keyword>
<feature type="compositionally biased region" description="Basic and acidic residues" evidence="7">
    <location>
        <begin position="472"/>
        <end position="487"/>
    </location>
</feature>
<dbReference type="GO" id="GO:0003724">
    <property type="term" value="F:RNA helicase activity"/>
    <property type="evidence" value="ECO:0007669"/>
    <property type="project" value="UniProtKB-EC"/>
</dbReference>
<dbReference type="PROSITE" id="PS51192">
    <property type="entry name" value="HELICASE_ATP_BIND_1"/>
    <property type="match status" value="1"/>
</dbReference>
<reference evidence="11 12" key="1">
    <citation type="journal article" date="2007" name="Nature">
        <title>Evolution of genes and genomes on the Drosophila phylogeny.</title>
        <authorList>
            <consortium name="Drosophila 12 Genomes Consortium"/>
            <person name="Clark A.G."/>
            <person name="Eisen M.B."/>
            <person name="Smith D.R."/>
            <person name="Bergman C.M."/>
            <person name="Oliver B."/>
            <person name="Markow T.A."/>
            <person name="Kaufman T.C."/>
            <person name="Kellis M."/>
            <person name="Gelbart W."/>
            <person name="Iyer V.N."/>
            <person name="Pollard D.A."/>
            <person name="Sackton T.B."/>
            <person name="Larracuente A.M."/>
            <person name="Singh N.D."/>
            <person name="Abad J.P."/>
            <person name="Abt D.N."/>
            <person name="Adryan B."/>
            <person name="Aguade M."/>
            <person name="Akashi H."/>
            <person name="Anderson W.W."/>
            <person name="Aquadro C.F."/>
            <person name="Ardell D.H."/>
            <person name="Arguello R."/>
            <person name="Artieri C.G."/>
            <person name="Barbash D.A."/>
            <person name="Barker D."/>
            <person name="Barsanti P."/>
            <person name="Batterham P."/>
            <person name="Batzoglou S."/>
            <person name="Begun D."/>
            <person name="Bhutkar A."/>
            <person name="Blanco E."/>
            <person name="Bosak S.A."/>
            <person name="Bradley R.K."/>
            <person name="Brand A.D."/>
            <person name="Brent M.R."/>
            <person name="Brooks A.N."/>
            <person name="Brown R.H."/>
            <person name="Butlin R.K."/>
            <person name="Caggese C."/>
            <person name="Calvi B.R."/>
            <person name="Bernardo de Carvalho A."/>
            <person name="Caspi A."/>
            <person name="Castrezana S."/>
            <person name="Celniker S.E."/>
            <person name="Chang J.L."/>
            <person name="Chapple C."/>
            <person name="Chatterji S."/>
            <person name="Chinwalla A."/>
            <person name="Civetta A."/>
            <person name="Clifton S.W."/>
            <person name="Comeron J.M."/>
            <person name="Costello J.C."/>
            <person name="Coyne J.A."/>
            <person name="Daub J."/>
            <person name="David R.G."/>
            <person name="Delcher A.L."/>
            <person name="Delehaunty K."/>
            <person name="Do C.B."/>
            <person name="Ebling H."/>
            <person name="Edwards K."/>
            <person name="Eickbush T."/>
            <person name="Evans J.D."/>
            <person name="Filipski A."/>
            <person name="Findeiss S."/>
            <person name="Freyhult E."/>
            <person name="Fulton L."/>
            <person name="Fulton R."/>
            <person name="Garcia A.C."/>
            <person name="Gardiner A."/>
            <person name="Garfield D.A."/>
            <person name="Garvin B.E."/>
            <person name="Gibson G."/>
            <person name="Gilbert D."/>
            <person name="Gnerre S."/>
            <person name="Godfrey J."/>
            <person name="Good R."/>
            <person name="Gotea V."/>
            <person name="Gravely B."/>
            <person name="Greenberg A.J."/>
            <person name="Griffiths-Jones S."/>
            <person name="Gross S."/>
            <person name="Guigo R."/>
            <person name="Gustafson E.A."/>
            <person name="Haerty W."/>
            <person name="Hahn M.W."/>
            <person name="Halligan D.L."/>
            <person name="Halpern A.L."/>
            <person name="Halter G.M."/>
            <person name="Han M.V."/>
            <person name="Heger A."/>
            <person name="Hillier L."/>
            <person name="Hinrichs A.S."/>
            <person name="Holmes I."/>
            <person name="Hoskins R.A."/>
            <person name="Hubisz M.J."/>
            <person name="Hultmark D."/>
            <person name="Huntley M.A."/>
            <person name="Jaffe D.B."/>
            <person name="Jagadeeshan S."/>
            <person name="Jeck W.R."/>
            <person name="Johnson J."/>
            <person name="Jones C.D."/>
            <person name="Jordan W.C."/>
            <person name="Karpen G.H."/>
            <person name="Kataoka E."/>
            <person name="Keightley P.D."/>
            <person name="Kheradpour P."/>
            <person name="Kirkness E.F."/>
            <person name="Koerich L.B."/>
            <person name="Kristiansen K."/>
            <person name="Kudrna D."/>
            <person name="Kulathinal R.J."/>
            <person name="Kumar S."/>
            <person name="Kwok R."/>
            <person name="Lander E."/>
            <person name="Langley C.H."/>
            <person name="Lapoint R."/>
            <person name="Lazzaro B.P."/>
            <person name="Lee S.J."/>
            <person name="Levesque L."/>
            <person name="Li R."/>
            <person name="Lin C.F."/>
            <person name="Lin M.F."/>
            <person name="Lindblad-Toh K."/>
            <person name="Llopart A."/>
            <person name="Long M."/>
            <person name="Low L."/>
            <person name="Lozovsky E."/>
            <person name="Lu J."/>
            <person name="Luo M."/>
            <person name="Machado C.A."/>
            <person name="Makalowski W."/>
            <person name="Marzo M."/>
            <person name="Matsuda M."/>
            <person name="Matzkin L."/>
            <person name="McAllister B."/>
            <person name="McBride C.S."/>
            <person name="McKernan B."/>
            <person name="McKernan K."/>
            <person name="Mendez-Lago M."/>
            <person name="Minx P."/>
            <person name="Mollenhauer M.U."/>
            <person name="Montooth K."/>
            <person name="Mount S.M."/>
            <person name="Mu X."/>
            <person name="Myers E."/>
            <person name="Negre B."/>
            <person name="Newfeld S."/>
            <person name="Nielsen R."/>
            <person name="Noor M.A."/>
            <person name="O'Grady P."/>
            <person name="Pachter L."/>
            <person name="Papaceit M."/>
            <person name="Parisi M.J."/>
            <person name="Parisi M."/>
            <person name="Parts L."/>
            <person name="Pedersen J.S."/>
            <person name="Pesole G."/>
            <person name="Phillippy A.M."/>
            <person name="Ponting C.P."/>
            <person name="Pop M."/>
            <person name="Porcelli D."/>
            <person name="Powell J.R."/>
            <person name="Prohaska S."/>
            <person name="Pruitt K."/>
            <person name="Puig M."/>
            <person name="Quesneville H."/>
            <person name="Ram K.R."/>
            <person name="Rand D."/>
            <person name="Rasmussen M.D."/>
            <person name="Reed L.K."/>
            <person name="Reenan R."/>
            <person name="Reily A."/>
            <person name="Remington K.A."/>
            <person name="Rieger T.T."/>
            <person name="Ritchie M.G."/>
            <person name="Robin C."/>
            <person name="Rogers Y.H."/>
            <person name="Rohde C."/>
            <person name="Rozas J."/>
            <person name="Rubenfield M.J."/>
            <person name="Ruiz A."/>
            <person name="Russo S."/>
            <person name="Salzberg S.L."/>
            <person name="Sanchez-Gracia A."/>
            <person name="Saranga D.J."/>
            <person name="Sato H."/>
            <person name="Schaeffer S.W."/>
            <person name="Schatz M.C."/>
            <person name="Schlenke T."/>
            <person name="Schwartz R."/>
            <person name="Segarra C."/>
            <person name="Singh R.S."/>
            <person name="Sirot L."/>
            <person name="Sirota M."/>
            <person name="Sisneros N.B."/>
            <person name="Smith C.D."/>
            <person name="Smith T.F."/>
            <person name="Spieth J."/>
            <person name="Stage D.E."/>
            <person name="Stark A."/>
            <person name="Stephan W."/>
            <person name="Strausberg R.L."/>
            <person name="Strempel S."/>
            <person name="Sturgill D."/>
            <person name="Sutton G."/>
            <person name="Sutton G.G."/>
            <person name="Tao W."/>
            <person name="Teichmann S."/>
            <person name="Tobari Y.N."/>
            <person name="Tomimura Y."/>
            <person name="Tsolas J.M."/>
            <person name="Valente V.L."/>
            <person name="Venter E."/>
            <person name="Venter J.C."/>
            <person name="Vicario S."/>
            <person name="Vieira F.G."/>
            <person name="Vilella A.J."/>
            <person name="Villasante A."/>
            <person name="Walenz B."/>
            <person name="Wang J."/>
            <person name="Wasserman M."/>
            <person name="Watts T."/>
            <person name="Wilson D."/>
            <person name="Wilson R.K."/>
            <person name="Wing R.A."/>
            <person name="Wolfner M.F."/>
            <person name="Wong A."/>
            <person name="Wong G.K."/>
            <person name="Wu C.I."/>
            <person name="Wu G."/>
            <person name="Yamamoto D."/>
            <person name="Yang H.P."/>
            <person name="Yang S.P."/>
            <person name="Yorke J.A."/>
            <person name="Yoshida K."/>
            <person name="Zdobnov E."/>
            <person name="Zhang P."/>
            <person name="Zhang Y."/>
            <person name="Zimin A.V."/>
            <person name="Baldwin J."/>
            <person name="Abdouelleil A."/>
            <person name="Abdulkadir J."/>
            <person name="Abebe A."/>
            <person name="Abera B."/>
            <person name="Abreu J."/>
            <person name="Acer S.C."/>
            <person name="Aftuck L."/>
            <person name="Alexander A."/>
            <person name="An P."/>
            <person name="Anderson E."/>
            <person name="Anderson S."/>
            <person name="Arachi H."/>
            <person name="Azer M."/>
            <person name="Bachantsang P."/>
            <person name="Barry A."/>
            <person name="Bayul T."/>
            <person name="Berlin A."/>
            <person name="Bessette D."/>
            <person name="Bloom T."/>
            <person name="Blye J."/>
            <person name="Boguslavskiy L."/>
            <person name="Bonnet C."/>
            <person name="Boukhgalter B."/>
            <person name="Bourzgui I."/>
            <person name="Brown A."/>
            <person name="Cahill P."/>
            <person name="Channer S."/>
            <person name="Cheshatsang Y."/>
            <person name="Chuda L."/>
            <person name="Citroen M."/>
            <person name="Collymore A."/>
            <person name="Cooke P."/>
            <person name="Costello M."/>
            <person name="D'Aco K."/>
            <person name="Daza R."/>
            <person name="De Haan G."/>
            <person name="DeGray S."/>
            <person name="DeMaso C."/>
            <person name="Dhargay N."/>
            <person name="Dooley K."/>
            <person name="Dooley E."/>
            <person name="Doricent M."/>
            <person name="Dorje P."/>
            <person name="Dorjee K."/>
            <person name="Dupes A."/>
            <person name="Elong R."/>
            <person name="Falk J."/>
            <person name="Farina A."/>
            <person name="Faro S."/>
            <person name="Ferguson D."/>
            <person name="Fisher S."/>
            <person name="Foley C.D."/>
            <person name="Franke A."/>
            <person name="Friedrich D."/>
            <person name="Gadbois L."/>
            <person name="Gearin G."/>
            <person name="Gearin C.R."/>
            <person name="Giannoukos G."/>
            <person name="Goode T."/>
            <person name="Graham J."/>
            <person name="Grandbois E."/>
            <person name="Grewal S."/>
            <person name="Gyaltsen K."/>
            <person name="Hafez N."/>
            <person name="Hagos B."/>
            <person name="Hall J."/>
            <person name="Henson C."/>
            <person name="Hollinger A."/>
            <person name="Honan T."/>
            <person name="Huard M.D."/>
            <person name="Hughes L."/>
            <person name="Hurhula B."/>
            <person name="Husby M.E."/>
            <person name="Kamat A."/>
            <person name="Kanga B."/>
            <person name="Kashin S."/>
            <person name="Khazanovich D."/>
            <person name="Kisner P."/>
            <person name="Lance K."/>
            <person name="Lara M."/>
            <person name="Lee W."/>
            <person name="Lennon N."/>
            <person name="Letendre F."/>
            <person name="LeVine R."/>
            <person name="Lipovsky A."/>
            <person name="Liu X."/>
            <person name="Liu J."/>
            <person name="Liu S."/>
            <person name="Lokyitsang T."/>
            <person name="Lokyitsang Y."/>
            <person name="Lubonja R."/>
            <person name="Lui A."/>
            <person name="MacDonald P."/>
            <person name="Magnisalis V."/>
            <person name="Maru K."/>
            <person name="Matthews C."/>
            <person name="McCusker W."/>
            <person name="McDonough S."/>
            <person name="Mehta T."/>
            <person name="Meldrim J."/>
            <person name="Meneus L."/>
            <person name="Mihai O."/>
            <person name="Mihalev A."/>
            <person name="Mihova T."/>
            <person name="Mittelman R."/>
            <person name="Mlenga V."/>
            <person name="Montmayeur A."/>
            <person name="Mulrain L."/>
            <person name="Navidi A."/>
            <person name="Naylor J."/>
            <person name="Negash T."/>
            <person name="Nguyen T."/>
            <person name="Nguyen N."/>
            <person name="Nicol R."/>
            <person name="Norbu C."/>
            <person name="Norbu N."/>
            <person name="Novod N."/>
            <person name="O'Neill B."/>
            <person name="Osman S."/>
            <person name="Markiewicz E."/>
            <person name="Oyono O.L."/>
            <person name="Patti C."/>
            <person name="Phunkhang P."/>
            <person name="Pierre F."/>
            <person name="Priest M."/>
            <person name="Raghuraman S."/>
            <person name="Rege F."/>
            <person name="Reyes R."/>
            <person name="Rise C."/>
            <person name="Rogov P."/>
            <person name="Ross K."/>
            <person name="Ryan E."/>
            <person name="Settipalli S."/>
            <person name="Shea T."/>
            <person name="Sherpa N."/>
            <person name="Shi L."/>
            <person name="Shih D."/>
            <person name="Sparrow T."/>
            <person name="Spaulding J."/>
            <person name="Stalker J."/>
            <person name="Stange-Thomann N."/>
            <person name="Stavropoulos S."/>
            <person name="Stone C."/>
            <person name="Strader C."/>
            <person name="Tesfaye S."/>
            <person name="Thomson T."/>
            <person name="Thoulutsang Y."/>
            <person name="Thoulutsang D."/>
            <person name="Topham K."/>
            <person name="Topping I."/>
            <person name="Tsamla T."/>
            <person name="Vassiliev H."/>
            <person name="Vo A."/>
            <person name="Wangchuk T."/>
            <person name="Wangdi T."/>
            <person name="Weiand M."/>
            <person name="Wilkinson J."/>
            <person name="Wilson A."/>
            <person name="Yadav S."/>
            <person name="Young G."/>
            <person name="Yu Q."/>
            <person name="Zembek L."/>
            <person name="Zhong D."/>
            <person name="Zimmer A."/>
            <person name="Zwirko Z."/>
            <person name="Jaffe D.B."/>
            <person name="Alvarez P."/>
            <person name="Brockman W."/>
            <person name="Butler J."/>
            <person name="Chin C."/>
            <person name="Gnerre S."/>
            <person name="Grabherr M."/>
            <person name="Kleber M."/>
            <person name="Mauceli E."/>
            <person name="MacCallum I."/>
        </authorList>
    </citation>
    <scope>NUCLEOTIDE SEQUENCE [LARGE SCALE GENOMIC DNA]</scope>
    <source>
        <strain evidence="12">Tai18E2 / Tucson 14021-0261.01</strain>
    </source>
</reference>
<dbReference type="SUPFAM" id="SSF52540">
    <property type="entry name" value="P-loop containing nucleoside triphosphate hydrolases"/>
    <property type="match status" value="1"/>
</dbReference>
<dbReference type="GO" id="GO:0003676">
    <property type="term" value="F:nucleic acid binding"/>
    <property type="evidence" value="ECO:0007669"/>
    <property type="project" value="InterPro"/>
</dbReference>
<feature type="region of interest" description="Disordered" evidence="7">
    <location>
        <begin position="613"/>
        <end position="632"/>
    </location>
</feature>
<dbReference type="GO" id="GO:0022618">
    <property type="term" value="P:protein-RNA complex assembly"/>
    <property type="evidence" value="ECO:0007669"/>
    <property type="project" value="EnsemblMetazoa"/>
</dbReference>
<keyword evidence="4" id="KW-0347">Helicase</keyword>
<dbReference type="GO" id="GO:0007629">
    <property type="term" value="P:flight behavior"/>
    <property type="evidence" value="ECO:0007669"/>
    <property type="project" value="EnsemblMetazoa"/>
</dbReference>
<dbReference type="Pfam" id="PF00270">
    <property type="entry name" value="DEAD"/>
    <property type="match status" value="1"/>
</dbReference>
<dbReference type="Pfam" id="PF00271">
    <property type="entry name" value="Helicase_C"/>
    <property type="match status" value="1"/>
</dbReference>
<dbReference type="KEGG" id="dya:Dyak_GE20271"/>
<evidence type="ECO:0000256" key="7">
    <source>
        <dbReference type="SAM" id="MobiDB-lite"/>
    </source>
</evidence>
<proteinExistence type="predicted"/>
<dbReference type="GO" id="GO:0097504">
    <property type="term" value="C:Gemini of Cajal bodies"/>
    <property type="evidence" value="ECO:0007669"/>
    <property type="project" value="EnsemblMetazoa"/>
</dbReference>
<evidence type="ECO:0000259" key="9">
    <source>
        <dbReference type="PROSITE" id="PS51194"/>
    </source>
</evidence>
<evidence type="ECO:0000259" key="8">
    <source>
        <dbReference type="PROSITE" id="PS51192"/>
    </source>
</evidence>
<dbReference type="OrthoDB" id="434041at2759"/>
<dbReference type="InterPro" id="IPR014001">
    <property type="entry name" value="Helicase_ATP-bd"/>
</dbReference>
<dbReference type="EC" id="3.6.4.13" evidence="1"/>
<dbReference type="eggNOG" id="KOG4284">
    <property type="taxonomic scope" value="Eukaryota"/>
</dbReference>
<dbReference type="PANTHER" id="PTHR47959:SF1">
    <property type="entry name" value="ATP-DEPENDENT RNA HELICASE DBPA"/>
    <property type="match status" value="1"/>
</dbReference>
<dbReference type="GO" id="GO:0005829">
    <property type="term" value="C:cytosol"/>
    <property type="evidence" value="ECO:0007669"/>
    <property type="project" value="TreeGrafter"/>
</dbReference>
<dbReference type="AlphaFoldDB" id="B4PE16"/>
<evidence type="ECO:0000256" key="6">
    <source>
        <dbReference type="PROSITE-ProRule" id="PRU00552"/>
    </source>
</evidence>
<dbReference type="Proteomes" id="UP000002282">
    <property type="component" value="Chromosome 3L"/>
</dbReference>
<feature type="compositionally biased region" description="Polar residues" evidence="7">
    <location>
        <begin position="623"/>
        <end position="632"/>
    </location>
</feature>
<dbReference type="GO" id="GO:0071254">
    <property type="term" value="C:cytoplasmic U snRNP body"/>
    <property type="evidence" value="ECO:0007669"/>
    <property type="project" value="EnsemblMetazoa"/>
</dbReference>
<feature type="compositionally biased region" description="Acidic residues" evidence="7">
    <location>
        <begin position="996"/>
        <end position="1007"/>
    </location>
</feature>
<feature type="domain" description="Helicase C-terminal" evidence="9">
    <location>
        <begin position="269"/>
        <end position="445"/>
    </location>
</feature>
<feature type="region of interest" description="Disordered" evidence="7">
    <location>
        <begin position="911"/>
        <end position="1044"/>
    </location>
</feature>
<dbReference type="PROSITE" id="PS51195">
    <property type="entry name" value="Q_MOTIF"/>
    <property type="match status" value="1"/>
</dbReference>
<feature type="domain" description="DEAD-box RNA helicase Q" evidence="10">
    <location>
        <begin position="56"/>
        <end position="84"/>
    </location>
</feature>
<dbReference type="GO" id="GO:0016787">
    <property type="term" value="F:hydrolase activity"/>
    <property type="evidence" value="ECO:0007669"/>
    <property type="project" value="UniProtKB-KW"/>
</dbReference>
<keyword evidence="3" id="KW-0378">Hydrolase</keyword>
<evidence type="ECO:0000313" key="11">
    <source>
        <dbReference type="EMBL" id="EDW94012.2"/>
    </source>
</evidence>
<dbReference type="InterPro" id="IPR014014">
    <property type="entry name" value="RNA_helicase_DEAD_Q_motif"/>
</dbReference>
<dbReference type="SMART" id="SM00490">
    <property type="entry name" value="HELICc"/>
    <property type="match status" value="1"/>
</dbReference>
<name>B4PE16_DROYA</name>
<dbReference type="SMR" id="B4PE16"/>
<evidence type="ECO:0000259" key="10">
    <source>
        <dbReference type="PROSITE" id="PS51195"/>
    </source>
</evidence>
<keyword evidence="2" id="KW-0547">Nucleotide-binding</keyword>
<feature type="compositionally biased region" description="Basic and acidic residues" evidence="7">
    <location>
        <begin position="503"/>
        <end position="522"/>
    </location>
</feature>
<protein>
    <recommendedName>
        <fullName evidence="1">RNA helicase</fullName>
        <ecNumber evidence="1">3.6.4.13</ecNumber>
    </recommendedName>
</protein>
<dbReference type="GO" id="GO:0015030">
    <property type="term" value="C:Cajal body"/>
    <property type="evidence" value="ECO:0007669"/>
    <property type="project" value="EnsemblMetazoa"/>
</dbReference>
<sequence>MDYLAGNGKVLIKQKHPSRFKFWPKSGKSRGMEREIAHSVAGEEQRSSDVAPGQVKTFEELRLSRNLLNGLKRHNFVTPTKIQAAAIPMALTNMDLIVQSKSGTGKTLIYVIAAMQGYHAKMTRPHALIVVPTRELAIQVQDTFFYLCESYRDFKCSAFIGGTEVAKDRRRMQASRIIIGTPGRLLHLYQNRVLDVSKLGLLVLDEADQLYQTKSLQDTVSKLIQALPKNRQIIACSATYDQDLDVRLAKIMNKPMLISNSERATVLLGIRQFVYELPQQTNSVEEMRLKLKVLAQIFNQLPYEQAVLFASSQMRADSYKNYLTASGIECHLISGAMEQSERLNVFEGYRNFTMRTLVATDLMARGVDSPHANLVINIDPPQDHVTYLHRIGRAGRFGSKGIAITFIASEKESQKFREMSRKVATAWSVLEFPKEPMPKEFNFWDFEKYNFGYYIKEENPLQEMPVKHKVPKKDIVGKKPEKRDPEKSNVVAEKLPVALENVESPKDKEQKSNNVSQKKEVELVDNQPETSHNNKKKQVEKEIAKQGNLKDVNCKADDSKLNKSERSKKSICPSKLFTSALSQIEKQNTEVQQAPEITVNEYYIDNDIDESIQPTADDKENQPDNGTVGQLPTKSILNPVEIISPELTPTLTPLDLTQEPSPTTVTPPAPPANSINNKTYCLAAPTQTSSMTIQNMVISNTVDDASSISSDSMGCGYQSDGSYDTFYATSDEEEIWERLMSKRRRHLKNGQKKRRVLLYKKAVPKHKANVKRKFKEQVRSLYRSKKSHLVNKKVYLNLQKRDLYNSVSLLPHINLCHLLQKVTNQERILKRLHNYAENHNMDKESVAKLLDDLYKSMLELYYANQKESKKLIKEALKEVFTSIDHHQSHESLISEKPEPKNKFSVHVTNQIDIPPMPAPAVDEMDSGSESDTEDSQEYDEGEEISLDDEDDGSDAPNSSSGFVETNESASSGIDTSVYETESTGLSGNDYGASYFSEDESENDEYESNAESLTSSDAGSNVSLAGSSSPGSRAGSSSDISSDDDSVTVTNVIPVQNATNNAQSIWRQTFNMQYQFIANHVAKSIQNYN</sequence>
<dbReference type="InterPro" id="IPR011545">
    <property type="entry name" value="DEAD/DEAH_box_helicase_dom"/>
</dbReference>
<accession>B4PE16</accession>
<evidence type="ECO:0000256" key="2">
    <source>
        <dbReference type="ARBA" id="ARBA00022741"/>
    </source>
</evidence>
<dbReference type="PANTHER" id="PTHR47959">
    <property type="entry name" value="ATP-DEPENDENT RNA HELICASE RHLE-RELATED"/>
    <property type="match status" value="1"/>
</dbReference>
<keyword evidence="5" id="KW-0067">ATP-binding</keyword>
<feature type="compositionally biased region" description="Polar residues" evidence="7">
    <location>
        <begin position="955"/>
        <end position="986"/>
    </location>
</feature>
<evidence type="ECO:0000256" key="3">
    <source>
        <dbReference type="ARBA" id="ARBA00022801"/>
    </source>
</evidence>
<feature type="compositionally biased region" description="Acidic residues" evidence="7">
    <location>
        <begin position="922"/>
        <end position="953"/>
    </location>
</feature>
<feature type="region of interest" description="Disordered" evidence="7">
    <location>
        <begin position="472"/>
        <end position="544"/>
    </location>
</feature>
<dbReference type="GO" id="GO:0007528">
    <property type="term" value="P:neuromuscular junction development"/>
    <property type="evidence" value="ECO:0007669"/>
    <property type="project" value="EnsemblMetazoa"/>
</dbReference>
<feature type="domain" description="Helicase ATP-binding" evidence="8">
    <location>
        <begin position="87"/>
        <end position="258"/>
    </location>
</feature>
<dbReference type="InterPro" id="IPR027417">
    <property type="entry name" value="P-loop_NTPase"/>
</dbReference>
<dbReference type="GO" id="GO:0005524">
    <property type="term" value="F:ATP binding"/>
    <property type="evidence" value="ECO:0007669"/>
    <property type="project" value="UniProtKB-KW"/>
</dbReference>
<feature type="compositionally biased region" description="Low complexity" evidence="7">
    <location>
        <begin position="1017"/>
        <end position="1039"/>
    </location>
</feature>
<dbReference type="InterPro" id="IPR001650">
    <property type="entry name" value="Helicase_C-like"/>
</dbReference>
<organism evidence="11 12">
    <name type="scientific">Drosophila yakuba</name>
    <name type="common">Fruit fly</name>
    <dbReference type="NCBI Taxonomy" id="7245"/>
    <lineage>
        <taxon>Eukaryota</taxon>
        <taxon>Metazoa</taxon>
        <taxon>Ecdysozoa</taxon>
        <taxon>Arthropoda</taxon>
        <taxon>Hexapoda</taxon>
        <taxon>Insecta</taxon>
        <taxon>Pterygota</taxon>
        <taxon>Neoptera</taxon>
        <taxon>Endopterygota</taxon>
        <taxon>Diptera</taxon>
        <taxon>Brachycera</taxon>
        <taxon>Muscomorpha</taxon>
        <taxon>Ephydroidea</taxon>
        <taxon>Drosophilidae</taxon>
        <taxon>Drosophila</taxon>
        <taxon>Sophophora</taxon>
    </lineage>
</organism>
<reference evidence="11 12" key="2">
    <citation type="journal article" date="2007" name="PLoS Biol.">
        <title>Principles of genome evolution in the Drosophila melanogaster species group.</title>
        <authorList>
            <person name="Ranz J.M."/>
            <person name="Maurin D."/>
            <person name="Chan Y.S."/>
            <person name="von Grotthuss M."/>
            <person name="Hillier L.W."/>
            <person name="Roote J."/>
            <person name="Ashburner M."/>
            <person name="Bergman C.M."/>
        </authorList>
    </citation>
    <scope>NUCLEOTIDE SEQUENCE [LARGE SCALE GENOMIC DNA]</scope>
    <source>
        <strain evidence="12">Tai18E2 / Tucson 14021-0261.01</strain>
    </source>
</reference>
<dbReference type="InterPro" id="IPR050079">
    <property type="entry name" value="DEAD_box_RNA_helicase"/>
</dbReference>
<dbReference type="HOGENOM" id="CLU_013036_0_0_1"/>
<dbReference type="SMART" id="SM00487">
    <property type="entry name" value="DEXDc"/>
    <property type="match status" value="1"/>
</dbReference>
<dbReference type="GO" id="GO:0032797">
    <property type="term" value="C:SMN complex"/>
    <property type="evidence" value="ECO:0007669"/>
    <property type="project" value="EnsemblMetazoa"/>
</dbReference>
<evidence type="ECO:0000256" key="1">
    <source>
        <dbReference type="ARBA" id="ARBA00012552"/>
    </source>
</evidence>
<dbReference type="EMBL" id="CM000159">
    <property type="protein sequence ID" value="EDW94012.2"/>
    <property type="molecule type" value="Genomic_DNA"/>
</dbReference>
<evidence type="ECO:0000256" key="5">
    <source>
        <dbReference type="ARBA" id="ARBA00022840"/>
    </source>
</evidence>
<evidence type="ECO:0000256" key="4">
    <source>
        <dbReference type="ARBA" id="ARBA00022806"/>
    </source>
</evidence>
<evidence type="ECO:0000313" key="12">
    <source>
        <dbReference type="Proteomes" id="UP000002282"/>
    </source>
</evidence>
<dbReference type="CDD" id="cd18787">
    <property type="entry name" value="SF2_C_DEAD"/>
    <property type="match status" value="1"/>
</dbReference>
<dbReference type="PROSITE" id="PS51194">
    <property type="entry name" value="HELICASE_CTER"/>
    <property type="match status" value="1"/>
</dbReference>
<feature type="short sequence motif" description="Q motif" evidence="6">
    <location>
        <begin position="56"/>
        <end position="84"/>
    </location>
</feature>